<keyword evidence="1" id="KW-1185">Reference proteome</keyword>
<dbReference type="InterPro" id="IPR043197">
    <property type="entry name" value="Plakin"/>
</dbReference>
<dbReference type="Gene3D" id="1.20.58.1060">
    <property type="match status" value="1"/>
</dbReference>
<name>A0ABM1RZ82_LIMPO</name>
<evidence type="ECO:0000313" key="2">
    <source>
        <dbReference type="RefSeq" id="XP_022236687.1"/>
    </source>
</evidence>
<protein>
    <submittedName>
        <fullName evidence="2">Uncharacterized protein LOC111084207</fullName>
    </submittedName>
</protein>
<dbReference type="RefSeq" id="XP_022236687.1">
    <property type="nucleotide sequence ID" value="XM_022380979.1"/>
</dbReference>
<sequence>MSRGRLRVSLNKKYDNVWILWSNKYHKLRQNMIFSTVRVIRSWDFSMFSNMEPAQRDSIQKALNEDGQKLVDEGDSNDPDLKQLQEEITYCNKLFQDFLKRMKSDEGEL</sequence>
<evidence type="ECO:0000313" key="1">
    <source>
        <dbReference type="Proteomes" id="UP000694941"/>
    </source>
</evidence>
<proteinExistence type="predicted"/>
<organism evidence="1 2">
    <name type="scientific">Limulus polyphemus</name>
    <name type="common">Atlantic horseshoe crab</name>
    <dbReference type="NCBI Taxonomy" id="6850"/>
    <lineage>
        <taxon>Eukaryota</taxon>
        <taxon>Metazoa</taxon>
        <taxon>Ecdysozoa</taxon>
        <taxon>Arthropoda</taxon>
        <taxon>Chelicerata</taxon>
        <taxon>Merostomata</taxon>
        <taxon>Xiphosura</taxon>
        <taxon>Limulidae</taxon>
        <taxon>Limulus</taxon>
    </lineage>
</organism>
<dbReference type="Proteomes" id="UP000694941">
    <property type="component" value="Unplaced"/>
</dbReference>
<dbReference type="GeneID" id="111084207"/>
<reference evidence="2" key="1">
    <citation type="submission" date="2025-08" db="UniProtKB">
        <authorList>
            <consortium name="RefSeq"/>
        </authorList>
    </citation>
    <scope>IDENTIFICATION</scope>
    <source>
        <tissue evidence="2">Muscle</tissue>
    </source>
</reference>
<dbReference type="PANTHER" id="PTHR23169">
    <property type="entry name" value="ENVOPLAKIN"/>
    <property type="match status" value="1"/>
</dbReference>
<dbReference type="PANTHER" id="PTHR23169:SF23">
    <property type="entry name" value="SHORT STOP, ISOFORM H"/>
    <property type="match status" value="1"/>
</dbReference>
<gene>
    <name evidence="2" type="primary">LOC111084207</name>
</gene>
<accession>A0ABM1RZ82</accession>